<feature type="signal peptide" evidence="2">
    <location>
        <begin position="1"/>
        <end position="22"/>
    </location>
</feature>
<dbReference type="InParanoid" id="A0A6P8J460"/>
<dbReference type="KEGG" id="aten:116308509"/>
<dbReference type="AlphaFoldDB" id="A0A6P8J460"/>
<feature type="chain" id="PRO_5027893197" evidence="2">
    <location>
        <begin position="23"/>
        <end position="320"/>
    </location>
</feature>
<feature type="compositionally biased region" description="Low complexity" evidence="1">
    <location>
        <begin position="217"/>
        <end position="246"/>
    </location>
</feature>
<reference evidence="4" key="1">
    <citation type="submission" date="2025-08" db="UniProtKB">
        <authorList>
            <consortium name="RefSeq"/>
        </authorList>
    </citation>
    <scope>IDENTIFICATION</scope>
    <source>
        <tissue evidence="4">Tentacle</tissue>
    </source>
</reference>
<feature type="compositionally biased region" description="Polar residues" evidence="1">
    <location>
        <begin position="252"/>
        <end position="280"/>
    </location>
</feature>
<proteinExistence type="predicted"/>
<evidence type="ECO:0000313" key="3">
    <source>
        <dbReference type="Proteomes" id="UP000515163"/>
    </source>
</evidence>
<keyword evidence="2" id="KW-0732">Signal</keyword>
<feature type="compositionally biased region" description="Polar residues" evidence="1">
    <location>
        <begin position="298"/>
        <end position="320"/>
    </location>
</feature>
<keyword evidence="3" id="KW-1185">Reference proteome</keyword>
<accession>A0A6P8J460</accession>
<evidence type="ECO:0000313" key="4">
    <source>
        <dbReference type="RefSeq" id="XP_031574806.1"/>
    </source>
</evidence>
<evidence type="ECO:0000256" key="2">
    <source>
        <dbReference type="SAM" id="SignalP"/>
    </source>
</evidence>
<dbReference type="Proteomes" id="UP000515163">
    <property type="component" value="Unplaced"/>
</dbReference>
<organism evidence="3 4">
    <name type="scientific">Actinia tenebrosa</name>
    <name type="common">Australian red waratah sea anemone</name>
    <dbReference type="NCBI Taxonomy" id="6105"/>
    <lineage>
        <taxon>Eukaryota</taxon>
        <taxon>Metazoa</taxon>
        <taxon>Cnidaria</taxon>
        <taxon>Anthozoa</taxon>
        <taxon>Hexacorallia</taxon>
        <taxon>Actiniaria</taxon>
        <taxon>Actiniidae</taxon>
        <taxon>Actinia</taxon>
    </lineage>
</organism>
<dbReference type="GeneID" id="116308509"/>
<protein>
    <submittedName>
        <fullName evidence="4">Uncharacterized protein LOC116308509</fullName>
    </submittedName>
</protein>
<feature type="compositionally biased region" description="Low complexity" evidence="1">
    <location>
        <begin position="286"/>
        <end position="297"/>
    </location>
</feature>
<dbReference type="RefSeq" id="XP_031574806.1">
    <property type="nucleotide sequence ID" value="XM_031718946.1"/>
</dbReference>
<feature type="region of interest" description="Disordered" evidence="1">
    <location>
        <begin position="187"/>
        <end position="320"/>
    </location>
</feature>
<name>A0A6P8J460_ACTTE</name>
<feature type="compositionally biased region" description="Basic and acidic residues" evidence="1">
    <location>
        <begin position="204"/>
        <end position="215"/>
    </location>
</feature>
<dbReference type="OrthoDB" id="5959512at2759"/>
<sequence>MFLYILIVVAQLTGRGSRYVNALCTNDFEEGISSLKGWERSGDAFNNQPTYGDNPSIRKPGIHASHQGRYWIGTYEDRPKPDSRPGKVQSDFPTGKLTSPAFRITGTDINFLIGGGCDQSKVRAELLINGSVVEYDTGKCSETMRRVHWSVGRYRGQTAKIRLVDNSSQGWGHLNFDDLKGDMKCEDTASGSPITASTGSKITETIRSESPKMMEESNPTPMSPTGSPTTASAGSTTPSGKTSGNPKMMEGSNPTSMSPTGSPTKPSAGSTTPSGKTSGNPKMMEGSKPTSTSPTGSQATASAGSTTPSGKTSGNPKMME</sequence>
<feature type="compositionally biased region" description="Polar residues" evidence="1">
    <location>
        <begin position="189"/>
        <end position="203"/>
    </location>
</feature>
<feature type="non-terminal residue" evidence="4">
    <location>
        <position position="320"/>
    </location>
</feature>
<evidence type="ECO:0000256" key="1">
    <source>
        <dbReference type="SAM" id="MobiDB-lite"/>
    </source>
</evidence>
<gene>
    <name evidence="4" type="primary">LOC116308509</name>
</gene>